<sequence>MAAGKHSKASTSSGTGKGFGKSQFGAPPPVADTALWEREYKAFIRRCGAYVCSLSWQAYEKMGRGAVYSNYDGGKAAGTLSEADEKLGGIPSMFCPLHEFEAMVPGAAAKGEHNDLDQIIQRIKQYDPTKEFVVVFQAGGVCGADICSPSIPPPDVAKQVEAAIDIEAAARTQRVAMGADGRLGITYGAEPSVAGGTSIADAEWRLD</sequence>
<feature type="region of interest" description="Disordered" evidence="1">
    <location>
        <begin position="1"/>
        <end position="24"/>
    </location>
</feature>
<dbReference type="OrthoDB" id="204458at2759"/>
<proteinExistence type="predicted"/>
<gene>
    <name evidence="2" type="ORF">JKP88DRAFT_349879</name>
</gene>
<accession>A0A836CCX0</accession>
<evidence type="ECO:0000313" key="3">
    <source>
        <dbReference type="Proteomes" id="UP000664859"/>
    </source>
</evidence>
<dbReference type="Proteomes" id="UP000664859">
    <property type="component" value="Unassembled WGS sequence"/>
</dbReference>
<reference evidence="2" key="1">
    <citation type="submission" date="2021-02" db="EMBL/GenBank/DDBJ databases">
        <title>First Annotated Genome of the Yellow-green Alga Tribonema minus.</title>
        <authorList>
            <person name="Mahan K.M."/>
        </authorList>
    </citation>
    <scope>NUCLEOTIDE SEQUENCE</scope>
    <source>
        <strain evidence="2">UTEX B ZZ1240</strain>
    </source>
</reference>
<comment type="caution">
    <text evidence="2">The sequence shown here is derived from an EMBL/GenBank/DDBJ whole genome shotgun (WGS) entry which is preliminary data.</text>
</comment>
<keyword evidence="3" id="KW-1185">Reference proteome</keyword>
<protein>
    <submittedName>
        <fullName evidence="2">Uncharacterized protein</fullName>
    </submittedName>
</protein>
<dbReference type="AlphaFoldDB" id="A0A836CCX0"/>
<name>A0A836CCX0_9STRA</name>
<evidence type="ECO:0000256" key="1">
    <source>
        <dbReference type="SAM" id="MobiDB-lite"/>
    </source>
</evidence>
<organism evidence="2 3">
    <name type="scientific">Tribonema minus</name>
    <dbReference type="NCBI Taxonomy" id="303371"/>
    <lineage>
        <taxon>Eukaryota</taxon>
        <taxon>Sar</taxon>
        <taxon>Stramenopiles</taxon>
        <taxon>Ochrophyta</taxon>
        <taxon>PX clade</taxon>
        <taxon>Xanthophyceae</taxon>
        <taxon>Tribonematales</taxon>
        <taxon>Tribonemataceae</taxon>
        <taxon>Tribonema</taxon>
    </lineage>
</organism>
<evidence type="ECO:0000313" key="2">
    <source>
        <dbReference type="EMBL" id="KAG5179486.1"/>
    </source>
</evidence>
<dbReference type="EMBL" id="JAFCMP010000457">
    <property type="protein sequence ID" value="KAG5179486.1"/>
    <property type="molecule type" value="Genomic_DNA"/>
</dbReference>